<accession>A0A9X1QA84</accession>
<evidence type="ECO:0000313" key="11">
    <source>
        <dbReference type="EMBL" id="MCF2497750.1"/>
    </source>
</evidence>
<feature type="transmembrane region" description="Helical" evidence="9">
    <location>
        <begin position="144"/>
        <end position="167"/>
    </location>
</feature>
<comment type="subcellular location">
    <subcellularLocation>
        <location evidence="1">Cell membrane</location>
        <topology evidence="1">Multi-pass membrane protein</topology>
    </subcellularLocation>
</comment>
<dbReference type="InterPro" id="IPR036259">
    <property type="entry name" value="MFS_trans_sf"/>
</dbReference>
<feature type="transmembrane region" description="Helical" evidence="9">
    <location>
        <begin position="36"/>
        <end position="58"/>
    </location>
</feature>
<evidence type="ECO:0000256" key="3">
    <source>
        <dbReference type="ARBA" id="ARBA00022475"/>
    </source>
</evidence>
<proteinExistence type="inferred from homology"/>
<feature type="transmembrane region" description="Helical" evidence="9">
    <location>
        <begin position="396"/>
        <end position="415"/>
    </location>
</feature>
<dbReference type="InterPro" id="IPR020846">
    <property type="entry name" value="MFS_dom"/>
</dbReference>
<feature type="transmembrane region" description="Helical" evidence="9">
    <location>
        <begin position="70"/>
        <end position="90"/>
    </location>
</feature>
<dbReference type="RefSeq" id="WP_235177088.1">
    <property type="nucleotide sequence ID" value="NZ_JAKFFV010000003.1"/>
</dbReference>
<dbReference type="InterPro" id="IPR011701">
    <property type="entry name" value="MFS"/>
</dbReference>
<evidence type="ECO:0000256" key="8">
    <source>
        <dbReference type="ARBA" id="ARBA00040914"/>
    </source>
</evidence>
<dbReference type="AlphaFoldDB" id="A0A9X1QA84"/>
<feature type="transmembrane region" description="Helical" evidence="9">
    <location>
        <begin position="7"/>
        <end position="30"/>
    </location>
</feature>
<sequence>MKTFYSILANSLAATLTNTFVWFAVTFWVYLETKSVIATSVMAGIYFATVALSGFFLGSIVDRYKKKTSMTISGIATLILYILALLTYVLTPEADFKNPGSIGLWVLIVLCLLGALVGNIRAIAISTVVTILIEEDERDKANGLVGTVNGVSFLVASIFSGLVIGFLGMTWMLALAVGLTIAVLLHLFTIHIPEKEIVQTGSHLESIDIKGTIAVVGLVPGLFGLIFFNTFNNFLGGVFMSLMDAYGLSLVSVQVWGILWGVLSLGFIVGGLVVAKKGLGKKPLRTLFVANIIMWTICIFFTIQASIILLGIGMFIYLCLIPVVEATEQTILQKVIPHERQGRVFGFAQSIEQAASPITAFMIGPMAKFVFIPFMTTGAGVDLIGSWFGTGTARGLALLFTVTGILGLIVTLVAMRSKAYHQLSQIYKKPEPAFTEAEAIQAEGEI</sequence>
<protein>
    <recommendedName>
        <fullName evidence="8">Multidrug efflux pump Tap</fullName>
    </recommendedName>
</protein>
<evidence type="ECO:0000256" key="6">
    <source>
        <dbReference type="ARBA" id="ARBA00023136"/>
    </source>
</evidence>
<dbReference type="PROSITE" id="PS50850">
    <property type="entry name" value="MFS"/>
    <property type="match status" value="1"/>
</dbReference>
<dbReference type="PANTHER" id="PTHR23513:SF9">
    <property type="entry name" value="ENTEROBACTIN EXPORTER ENTS"/>
    <property type="match status" value="1"/>
</dbReference>
<evidence type="ECO:0000259" key="10">
    <source>
        <dbReference type="PROSITE" id="PS50850"/>
    </source>
</evidence>
<organism evidence="11 12">
    <name type="scientific">Dyadobacter chenhuakuii</name>
    <dbReference type="NCBI Taxonomy" id="2909339"/>
    <lineage>
        <taxon>Bacteria</taxon>
        <taxon>Pseudomonadati</taxon>
        <taxon>Bacteroidota</taxon>
        <taxon>Cytophagia</taxon>
        <taxon>Cytophagales</taxon>
        <taxon>Spirosomataceae</taxon>
        <taxon>Dyadobacter</taxon>
    </lineage>
</organism>
<keyword evidence="6 9" id="KW-0472">Membrane</keyword>
<feature type="domain" description="Major facilitator superfamily (MFS) profile" evidence="10">
    <location>
        <begin position="1"/>
        <end position="419"/>
    </location>
</feature>
<keyword evidence="2" id="KW-0813">Transport</keyword>
<evidence type="ECO:0000256" key="1">
    <source>
        <dbReference type="ARBA" id="ARBA00004651"/>
    </source>
</evidence>
<feature type="transmembrane region" description="Helical" evidence="9">
    <location>
        <begin position="255"/>
        <end position="275"/>
    </location>
</feature>
<dbReference type="SUPFAM" id="SSF103473">
    <property type="entry name" value="MFS general substrate transporter"/>
    <property type="match status" value="1"/>
</dbReference>
<dbReference type="GO" id="GO:0022857">
    <property type="term" value="F:transmembrane transporter activity"/>
    <property type="evidence" value="ECO:0007669"/>
    <property type="project" value="InterPro"/>
</dbReference>
<evidence type="ECO:0000313" key="12">
    <source>
        <dbReference type="Proteomes" id="UP001139411"/>
    </source>
</evidence>
<evidence type="ECO:0000256" key="4">
    <source>
        <dbReference type="ARBA" id="ARBA00022692"/>
    </source>
</evidence>
<dbReference type="EMBL" id="JAKFFV010000003">
    <property type="protein sequence ID" value="MCF2497750.1"/>
    <property type="molecule type" value="Genomic_DNA"/>
</dbReference>
<name>A0A9X1QA84_9BACT</name>
<reference evidence="11" key="1">
    <citation type="submission" date="2022-01" db="EMBL/GenBank/DDBJ databases">
        <title>Novel species in genus Dyadobacter.</title>
        <authorList>
            <person name="Ma C."/>
        </authorList>
    </citation>
    <scope>NUCLEOTIDE SEQUENCE</scope>
    <source>
        <strain evidence="11">CY357</strain>
    </source>
</reference>
<feature type="transmembrane region" description="Helical" evidence="9">
    <location>
        <begin position="173"/>
        <end position="192"/>
    </location>
</feature>
<comment type="similarity">
    <text evidence="7">Belongs to the major facilitator superfamily. Drug:H(+) antiporter-3 (DHA3) (TC 2.A.1.21) family.</text>
</comment>
<evidence type="ECO:0000256" key="7">
    <source>
        <dbReference type="ARBA" id="ARBA00038075"/>
    </source>
</evidence>
<dbReference type="Pfam" id="PF07690">
    <property type="entry name" value="MFS_1"/>
    <property type="match status" value="1"/>
</dbReference>
<dbReference type="Gene3D" id="1.20.1250.20">
    <property type="entry name" value="MFS general substrate transporter like domains"/>
    <property type="match status" value="1"/>
</dbReference>
<keyword evidence="5 9" id="KW-1133">Transmembrane helix</keyword>
<dbReference type="Proteomes" id="UP001139411">
    <property type="component" value="Unassembled WGS sequence"/>
</dbReference>
<evidence type="ECO:0000256" key="9">
    <source>
        <dbReference type="SAM" id="Phobius"/>
    </source>
</evidence>
<gene>
    <name evidence="11" type="ORF">L0661_05505</name>
</gene>
<keyword evidence="4 9" id="KW-0812">Transmembrane</keyword>
<feature type="transmembrane region" description="Helical" evidence="9">
    <location>
        <begin position="287"/>
        <end position="318"/>
    </location>
</feature>
<dbReference type="GO" id="GO:0005886">
    <property type="term" value="C:plasma membrane"/>
    <property type="evidence" value="ECO:0007669"/>
    <property type="project" value="UniProtKB-SubCell"/>
</dbReference>
<dbReference type="PANTHER" id="PTHR23513">
    <property type="entry name" value="INTEGRAL MEMBRANE EFFLUX PROTEIN-RELATED"/>
    <property type="match status" value="1"/>
</dbReference>
<comment type="caution">
    <text evidence="11">The sequence shown here is derived from an EMBL/GenBank/DDBJ whole genome shotgun (WGS) entry which is preliminary data.</text>
</comment>
<evidence type="ECO:0000256" key="5">
    <source>
        <dbReference type="ARBA" id="ARBA00022989"/>
    </source>
</evidence>
<keyword evidence="3" id="KW-1003">Cell membrane</keyword>
<feature type="transmembrane region" description="Helical" evidence="9">
    <location>
        <begin position="213"/>
        <end position="235"/>
    </location>
</feature>
<dbReference type="CDD" id="cd06173">
    <property type="entry name" value="MFS_MefA_like"/>
    <property type="match status" value="1"/>
</dbReference>
<feature type="transmembrane region" description="Helical" evidence="9">
    <location>
        <begin position="102"/>
        <end position="132"/>
    </location>
</feature>
<evidence type="ECO:0000256" key="2">
    <source>
        <dbReference type="ARBA" id="ARBA00022448"/>
    </source>
</evidence>